<feature type="transmembrane region" description="Helical" evidence="6">
    <location>
        <begin position="34"/>
        <end position="56"/>
    </location>
</feature>
<evidence type="ECO:0000313" key="7">
    <source>
        <dbReference type="EMBL" id="RKP32817.1"/>
    </source>
</evidence>
<feature type="transmembrane region" description="Helical" evidence="6">
    <location>
        <begin position="77"/>
        <end position="98"/>
    </location>
</feature>
<reference evidence="8" key="1">
    <citation type="journal article" date="2018" name="Nat. Microbiol.">
        <title>Leveraging single-cell genomics to expand the fungal tree of life.</title>
        <authorList>
            <person name="Ahrendt S.R."/>
            <person name="Quandt C.A."/>
            <person name="Ciobanu D."/>
            <person name="Clum A."/>
            <person name="Salamov A."/>
            <person name="Andreopoulos B."/>
            <person name="Cheng J.F."/>
            <person name="Woyke T."/>
            <person name="Pelin A."/>
            <person name="Henrissat B."/>
            <person name="Reynolds N.K."/>
            <person name="Benny G.L."/>
            <person name="Smith M.E."/>
            <person name="James T.Y."/>
            <person name="Grigoriev I.V."/>
        </authorList>
    </citation>
    <scope>NUCLEOTIDE SEQUENCE [LARGE SCALE GENOMIC DNA]</scope>
    <source>
        <strain evidence="8">Baker2002</strain>
    </source>
</reference>
<accession>A0A4P9ZI11</accession>
<keyword evidence="5 6" id="KW-0472">Membrane</keyword>
<evidence type="ECO:0000256" key="2">
    <source>
        <dbReference type="ARBA" id="ARBA00005645"/>
    </source>
</evidence>
<name>A0A4P9ZI11_9ASCO</name>
<dbReference type="Pfam" id="PF04133">
    <property type="entry name" value="Vps55"/>
    <property type="match status" value="1"/>
</dbReference>
<comment type="subcellular location">
    <subcellularLocation>
        <location evidence="1">Membrane</location>
        <topology evidence="1">Multi-pass membrane protein</topology>
    </subcellularLocation>
</comment>
<dbReference type="EMBL" id="ML004429">
    <property type="protein sequence ID" value="RKP32817.1"/>
    <property type="molecule type" value="Genomic_DNA"/>
</dbReference>
<proteinExistence type="inferred from homology"/>
<evidence type="ECO:0000313" key="8">
    <source>
        <dbReference type="Proteomes" id="UP000268321"/>
    </source>
</evidence>
<sequence length="140" mass="15745">MNPLNKIIFLSAFLAFGFLLILLSGALYNNWLPLWVIAVFLFAPLPNILLASIESTKDDFLTFSNDHSNTPLLLQEFAKFLTGLLVVSGVALPLTFYHCHLIELGSMVMSTVGGLIVYSDISVFIWFFSDNEEENEDFNF</sequence>
<dbReference type="GO" id="GO:0034424">
    <property type="term" value="C:Vps55/Vps68 complex"/>
    <property type="evidence" value="ECO:0007669"/>
    <property type="project" value="TreeGrafter"/>
</dbReference>
<evidence type="ECO:0000256" key="4">
    <source>
        <dbReference type="ARBA" id="ARBA00022989"/>
    </source>
</evidence>
<comment type="similarity">
    <text evidence="2">Belongs to the OB-RGRP/VPS55 family.</text>
</comment>
<evidence type="ECO:0000256" key="1">
    <source>
        <dbReference type="ARBA" id="ARBA00004141"/>
    </source>
</evidence>
<dbReference type="InterPro" id="IPR007262">
    <property type="entry name" value="Vps55/LEPROT"/>
</dbReference>
<evidence type="ECO:0000256" key="3">
    <source>
        <dbReference type="ARBA" id="ARBA00022692"/>
    </source>
</evidence>
<keyword evidence="4 6" id="KW-1133">Transmembrane helix</keyword>
<gene>
    <name evidence="7" type="ORF">METBISCDRAFT_25380</name>
</gene>
<dbReference type="AlphaFoldDB" id="A0A4P9ZI11"/>
<feature type="transmembrane region" description="Helical" evidence="6">
    <location>
        <begin position="7"/>
        <end position="28"/>
    </location>
</feature>
<keyword evidence="3 6" id="KW-0812">Transmembrane</keyword>
<dbReference type="Proteomes" id="UP000268321">
    <property type="component" value="Unassembled WGS sequence"/>
</dbReference>
<protein>
    <submittedName>
        <fullName evidence="7">Vacuolar protein sorting 55</fullName>
    </submittedName>
</protein>
<feature type="transmembrane region" description="Helical" evidence="6">
    <location>
        <begin position="104"/>
        <end position="128"/>
    </location>
</feature>
<dbReference type="PANTHER" id="PTHR12050:SF0">
    <property type="entry name" value="RH04491P"/>
    <property type="match status" value="1"/>
</dbReference>
<evidence type="ECO:0000256" key="5">
    <source>
        <dbReference type="ARBA" id="ARBA00023136"/>
    </source>
</evidence>
<dbReference type="PANTHER" id="PTHR12050">
    <property type="entry name" value="LEPTIN RECEPTOR-RELATED"/>
    <property type="match status" value="1"/>
</dbReference>
<dbReference type="OrthoDB" id="14246at2759"/>
<keyword evidence="8" id="KW-1185">Reference proteome</keyword>
<dbReference type="GO" id="GO:0032511">
    <property type="term" value="P:late endosome to vacuole transport via multivesicular body sorting pathway"/>
    <property type="evidence" value="ECO:0007669"/>
    <property type="project" value="TreeGrafter"/>
</dbReference>
<evidence type="ECO:0000256" key="6">
    <source>
        <dbReference type="SAM" id="Phobius"/>
    </source>
</evidence>
<organism evidence="7 8">
    <name type="scientific">Metschnikowia bicuspidata</name>
    <dbReference type="NCBI Taxonomy" id="27322"/>
    <lineage>
        <taxon>Eukaryota</taxon>
        <taxon>Fungi</taxon>
        <taxon>Dikarya</taxon>
        <taxon>Ascomycota</taxon>
        <taxon>Saccharomycotina</taxon>
        <taxon>Pichiomycetes</taxon>
        <taxon>Metschnikowiaceae</taxon>
        <taxon>Metschnikowia</taxon>
    </lineage>
</organism>